<sequence>MGILQGIYFPNQNTWLTFICPVHYQSRFFGIGFFVEGIFATIAPTLFGWIADQIGLIKAYRLAAVPLFISSILFLLLYFLEKKQDKAHKIKFVRLP</sequence>
<accession>X1VBA2</accession>
<evidence type="ECO:0008006" key="3">
    <source>
        <dbReference type="Google" id="ProtNLM"/>
    </source>
</evidence>
<evidence type="ECO:0000256" key="1">
    <source>
        <dbReference type="SAM" id="Phobius"/>
    </source>
</evidence>
<name>X1VBA2_9ZZZZ</name>
<dbReference type="InterPro" id="IPR011701">
    <property type="entry name" value="MFS"/>
</dbReference>
<reference evidence="2" key="1">
    <citation type="journal article" date="2014" name="Front. Microbiol.">
        <title>High frequency of phylogenetically diverse reductive dehalogenase-homologous genes in deep subseafloor sedimentary metagenomes.</title>
        <authorList>
            <person name="Kawai M."/>
            <person name="Futagami T."/>
            <person name="Toyoda A."/>
            <person name="Takaki Y."/>
            <person name="Nishi S."/>
            <person name="Hori S."/>
            <person name="Arai W."/>
            <person name="Tsubouchi T."/>
            <person name="Morono Y."/>
            <person name="Uchiyama I."/>
            <person name="Ito T."/>
            <person name="Fujiyama A."/>
            <person name="Inagaki F."/>
            <person name="Takami H."/>
        </authorList>
    </citation>
    <scope>NUCLEOTIDE SEQUENCE</scope>
    <source>
        <strain evidence="2">Expedition CK06-06</strain>
    </source>
</reference>
<protein>
    <recommendedName>
        <fullName evidence="3">Major facilitator superfamily (MFS) profile domain-containing protein</fullName>
    </recommendedName>
</protein>
<dbReference type="EMBL" id="BARW01025631">
    <property type="protein sequence ID" value="GAJ10701.1"/>
    <property type="molecule type" value="Genomic_DNA"/>
</dbReference>
<dbReference type="SUPFAM" id="SSF103473">
    <property type="entry name" value="MFS general substrate transporter"/>
    <property type="match status" value="1"/>
</dbReference>
<evidence type="ECO:0000313" key="2">
    <source>
        <dbReference type="EMBL" id="GAJ10701.1"/>
    </source>
</evidence>
<dbReference type="Pfam" id="PF07690">
    <property type="entry name" value="MFS_1"/>
    <property type="match status" value="1"/>
</dbReference>
<feature type="transmembrane region" description="Helical" evidence="1">
    <location>
        <begin position="28"/>
        <end position="50"/>
    </location>
</feature>
<keyword evidence="1" id="KW-1133">Transmembrane helix</keyword>
<dbReference type="GO" id="GO:0022857">
    <property type="term" value="F:transmembrane transporter activity"/>
    <property type="evidence" value="ECO:0007669"/>
    <property type="project" value="InterPro"/>
</dbReference>
<proteinExistence type="predicted"/>
<keyword evidence="1" id="KW-0472">Membrane</keyword>
<comment type="caution">
    <text evidence="2">The sequence shown here is derived from an EMBL/GenBank/DDBJ whole genome shotgun (WGS) entry which is preliminary data.</text>
</comment>
<dbReference type="AlphaFoldDB" id="X1VBA2"/>
<organism evidence="2">
    <name type="scientific">marine sediment metagenome</name>
    <dbReference type="NCBI Taxonomy" id="412755"/>
    <lineage>
        <taxon>unclassified sequences</taxon>
        <taxon>metagenomes</taxon>
        <taxon>ecological metagenomes</taxon>
    </lineage>
</organism>
<feature type="transmembrane region" description="Helical" evidence="1">
    <location>
        <begin position="62"/>
        <end position="80"/>
    </location>
</feature>
<dbReference type="InterPro" id="IPR036259">
    <property type="entry name" value="MFS_trans_sf"/>
</dbReference>
<keyword evidence="1" id="KW-0812">Transmembrane</keyword>
<dbReference type="Gene3D" id="1.20.1250.20">
    <property type="entry name" value="MFS general substrate transporter like domains"/>
    <property type="match status" value="1"/>
</dbReference>
<gene>
    <name evidence="2" type="ORF">S12H4_41967</name>
</gene>